<keyword evidence="4 6" id="KW-0133">Cell shape</keyword>
<comment type="subcellular location">
    <subcellularLocation>
        <location evidence="6">Cytoplasm</location>
    </subcellularLocation>
    <text evidence="6">Membrane-associated.</text>
</comment>
<evidence type="ECO:0000256" key="2">
    <source>
        <dbReference type="ARBA" id="ARBA00022741"/>
    </source>
</evidence>
<accession>A0A0G0GUG7</accession>
<feature type="binding site" evidence="6">
    <location>
        <begin position="302"/>
        <end position="305"/>
    </location>
    <ligand>
        <name>ATP</name>
        <dbReference type="ChEBI" id="CHEBI:30616"/>
    </ligand>
</feature>
<dbReference type="InterPro" id="IPR004753">
    <property type="entry name" value="MreB"/>
</dbReference>
<dbReference type="GO" id="GO:0000902">
    <property type="term" value="P:cell morphogenesis"/>
    <property type="evidence" value="ECO:0007669"/>
    <property type="project" value="InterPro"/>
</dbReference>
<organism evidence="7 8">
    <name type="scientific">Candidatus Nomurabacteria bacterium GW2011_GWB1_37_5</name>
    <dbReference type="NCBI Taxonomy" id="1618742"/>
    <lineage>
        <taxon>Bacteria</taxon>
        <taxon>Candidatus Nomuraibacteriota</taxon>
    </lineage>
</organism>
<reference evidence="7 8" key="1">
    <citation type="journal article" date="2015" name="Nature">
        <title>rRNA introns, odd ribosomes, and small enigmatic genomes across a large radiation of phyla.</title>
        <authorList>
            <person name="Brown C.T."/>
            <person name="Hug L.A."/>
            <person name="Thomas B.C."/>
            <person name="Sharon I."/>
            <person name="Castelle C.J."/>
            <person name="Singh A."/>
            <person name="Wilkins M.J."/>
            <person name="Williams K.H."/>
            <person name="Banfield J.F."/>
        </authorList>
    </citation>
    <scope>NUCLEOTIDE SEQUENCE [LARGE SCALE GENOMIC DNA]</scope>
</reference>
<protein>
    <recommendedName>
        <fullName evidence="6">Cell shape-determining protein MreB</fullName>
    </recommendedName>
</protein>
<comment type="similarity">
    <text evidence="5 6">Belongs to the FtsA/MreB family.</text>
</comment>
<keyword evidence="2 6" id="KW-0547">Nucleotide-binding</keyword>
<dbReference type="PRINTS" id="PR01652">
    <property type="entry name" value="SHAPEPROTEIN"/>
</dbReference>
<evidence type="ECO:0000256" key="3">
    <source>
        <dbReference type="ARBA" id="ARBA00022840"/>
    </source>
</evidence>
<comment type="function">
    <text evidence="6">Forms membrane-associated dynamic filaments that are essential for cell shape determination. Acts by regulating cell wall synthesis and cell elongation, and thus cell shape. A feedback loop between cell geometry and MreB localization may maintain elongated cell shape by targeting cell wall growth to regions of negative cell wall curvature.</text>
</comment>
<dbReference type="NCBIfam" id="TIGR00904">
    <property type="entry name" value="mreB"/>
    <property type="match status" value="1"/>
</dbReference>
<dbReference type="NCBIfam" id="NF010539">
    <property type="entry name" value="PRK13927.1"/>
    <property type="match status" value="1"/>
</dbReference>
<dbReference type="GO" id="GO:0005737">
    <property type="term" value="C:cytoplasm"/>
    <property type="evidence" value="ECO:0007669"/>
    <property type="project" value="UniProtKB-SubCell"/>
</dbReference>
<feature type="binding site" evidence="6">
    <location>
        <begin position="222"/>
        <end position="225"/>
    </location>
    <ligand>
        <name>ATP</name>
        <dbReference type="ChEBI" id="CHEBI:30616"/>
    </ligand>
</feature>
<proteinExistence type="inferred from homology"/>
<dbReference type="GO" id="GO:0008360">
    <property type="term" value="P:regulation of cell shape"/>
    <property type="evidence" value="ECO:0007669"/>
    <property type="project" value="UniProtKB-UniRule"/>
</dbReference>
<dbReference type="InterPro" id="IPR056546">
    <property type="entry name" value="MreB_MamK-like"/>
</dbReference>
<evidence type="ECO:0000256" key="6">
    <source>
        <dbReference type="HAMAP-Rule" id="MF_02207"/>
    </source>
</evidence>
<keyword evidence="3 6" id="KW-0067">ATP-binding</keyword>
<feature type="binding site" evidence="6">
    <location>
        <begin position="30"/>
        <end position="32"/>
    </location>
    <ligand>
        <name>ATP</name>
        <dbReference type="ChEBI" id="CHEBI:30616"/>
    </ligand>
</feature>
<evidence type="ECO:0000313" key="8">
    <source>
        <dbReference type="Proteomes" id="UP000033876"/>
    </source>
</evidence>
<dbReference type="EMBL" id="LBTF01000041">
    <property type="protein sequence ID" value="KKQ34643.1"/>
    <property type="molecule type" value="Genomic_DNA"/>
</dbReference>
<evidence type="ECO:0000256" key="5">
    <source>
        <dbReference type="ARBA" id="ARBA00023458"/>
    </source>
</evidence>
<evidence type="ECO:0000256" key="1">
    <source>
        <dbReference type="ARBA" id="ARBA00022490"/>
    </source>
</evidence>
<sequence length="353" mass="37840">MGFLLFKKAMIYSRHLMGIFSKKLGIDLGTANTLVFLPGKGIVLNEPSVVAVSEQDNRVLAIGVEAKEMIGKTPDSIVAYRPMKDGVIADYRVTEAMLRYFINKALGPFNLFKPDVMISVPAGVTSTERRAVIEAAIKAGAKNAYVVKEPILAAIGAGIPIYESRGHMVVDIGGGTTDVAVISLGGIVASISVKCAGNKIDQAIADHIKKNFNLAIGDKTAEEVKIKIGAAVLLEEEIGLTIKGRDYIQGLPRSVQISTNEIVKAIDPELRQIIKAIKDVLAETPPELASDIIDHGIIMTGGSSLLRNLVDLVFRKTGVKACLADDPLFCVAKGTGIALEHLHTYKKTIISKR</sequence>
<gene>
    <name evidence="6" type="primary">mreB</name>
    <name evidence="7" type="ORF">US50_C0041G0003</name>
</gene>
<dbReference type="Gene3D" id="3.30.420.40">
    <property type="match status" value="2"/>
</dbReference>
<dbReference type="SUPFAM" id="SSF53067">
    <property type="entry name" value="Actin-like ATPase domain"/>
    <property type="match status" value="2"/>
</dbReference>
<name>A0A0G0GUG7_9BACT</name>
<dbReference type="InterPro" id="IPR043129">
    <property type="entry name" value="ATPase_NBD"/>
</dbReference>
<comment type="caution">
    <text evidence="7">The sequence shown here is derived from an EMBL/GenBank/DDBJ whole genome shotgun (WGS) entry which is preliminary data.</text>
</comment>
<dbReference type="AlphaFoldDB" id="A0A0G0GUG7"/>
<comment type="subunit">
    <text evidence="6">Forms polymers.</text>
</comment>
<dbReference type="CDD" id="cd10225">
    <property type="entry name" value="ASKHA_NBD_MreB-like"/>
    <property type="match status" value="1"/>
</dbReference>
<dbReference type="PANTHER" id="PTHR42749">
    <property type="entry name" value="CELL SHAPE-DETERMINING PROTEIN MREB"/>
    <property type="match status" value="1"/>
</dbReference>
<evidence type="ECO:0000313" key="7">
    <source>
        <dbReference type="EMBL" id="KKQ34643.1"/>
    </source>
</evidence>
<dbReference type="PATRIC" id="fig|1618742.3.peg.648"/>
<keyword evidence="1 6" id="KW-0963">Cytoplasm</keyword>
<feature type="binding site" evidence="6">
    <location>
        <begin position="174"/>
        <end position="176"/>
    </location>
    <ligand>
        <name>ATP</name>
        <dbReference type="ChEBI" id="CHEBI:30616"/>
    </ligand>
</feature>
<evidence type="ECO:0000256" key="4">
    <source>
        <dbReference type="ARBA" id="ARBA00022960"/>
    </source>
</evidence>
<dbReference type="Pfam" id="PF06723">
    <property type="entry name" value="MreB_Mbl"/>
    <property type="match status" value="1"/>
</dbReference>
<dbReference type="Proteomes" id="UP000033876">
    <property type="component" value="Unassembled WGS sequence"/>
</dbReference>
<dbReference type="GO" id="GO:0005524">
    <property type="term" value="F:ATP binding"/>
    <property type="evidence" value="ECO:0007669"/>
    <property type="project" value="UniProtKB-KW"/>
</dbReference>
<dbReference type="HAMAP" id="MF_02207">
    <property type="entry name" value="MreB"/>
    <property type="match status" value="1"/>
</dbReference>
<dbReference type="PANTHER" id="PTHR42749:SF1">
    <property type="entry name" value="CELL SHAPE-DETERMINING PROTEIN MREB"/>
    <property type="match status" value="1"/>
</dbReference>